<organism evidence="3 4">
    <name type="scientific">Poritiphilus flavus</name>
    <dbReference type="NCBI Taxonomy" id="2697053"/>
    <lineage>
        <taxon>Bacteria</taxon>
        <taxon>Pseudomonadati</taxon>
        <taxon>Bacteroidota</taxon>
        <taxon>Flavobacteriia</taxon>
        <taxon>Flavobacteriales</taxon>
        <taxon>Flavobacteriaceae</taxon>
        <taxon>Poritiphilus</taxon>
    </lineage>
</organism>
<dbReference type="PANTHER" id="PTHR12277:SF81">
    <property type="entry name" value="PROTEIN ABHD13"/>
    <property type="match status" value="1"/>
</dbReference>
<gene>
    <name evidence="3" type="ORF">GTQ38_16610</name>
</gene>
<feature type="transmembrane region" description="Helical" evidence="1">
    <location>
        <begin position="7"/>
        <end position="25"/>
    </location>
</feature>
<reference evidence="3 4" key="1">
    <citation type="submission" date="2020-01" db="EMBL/GenBank/DDBJ databases">
        <title>Bacteria diversity of Porities sp.</title>
        <authorList>
            <person name="Wang G."/>
        </authorList>
    </citation>
    <scope>NUCLEOTIDE SEQUENCE [LARGE SCALE GENOMIC DNA]</scope>
    <source>
        <strain evidence="3 4">R33</strain>
    </source>
</reference>
<keyword evidence="1" id="KW-0472">Membrane</keyword>
<sequence>MPRLKKFGLAAFSGYLIIAAMLYLLQERLIFLPTKLPADYQFSFTQPFQEVFLKAGDEALLNGIHFTLDNPRGVILYFHGNAGDLSRWGQITSFFTTKGYEVIVMDYRTYGKSTGKLSEAVLYTDAALFYNYAQSKFPEDKIIVYGRSLGTGIASKIASLNNPSKLILETPYYSLEDVGKSRFPWLPVKLLSRYAMRSYEFVAQVNCPITILHGTRDQVVPFESGEKLFEAIPGKQKKMIVIEGGGHNNLAGYEAYQNAINAILLETN</sequence>
<dbReference type="InterPro" id="IPR029058">
    <property type="entry name" value="AB_hydrolase_fold"/>
</dbReference>
<feature type="domain" description="Serine aminopeptidase S33" evidence="2">
    <location>
        <begin position="70"/>
        <end position="178"/>
    </location>
</feature>
<dbReference type="PANTHER" id="PTHR12277">
    <property type="entry name" value="ALPHA/BETA HYDROLASE DOMAIN-CONTAINING PROTEIN"/>
    <property type="match status" value="1"/>
</dbReference>
<evidence type="ECO:0000256" key="1">
    <source>
        <dbReference type="SAM" id="Phobius"/>
    </source>
</evidence>
<proteinExistence type="predicted"/>
<dbReference type="Pfam" id="PF12146">
    <property type="entry name" value="Hydrolase_4"/>
    <property type="match status" value="2"/>
</dbReference>
<evidence type="ECO:0000313" key="3">
    <source>
        <dbReference type="EMBL" id="NAS13637.1"/>
    </source>
</evidence>
<keyword evidence="1" id="KW-0812">Transmembrane</keyword>
<dbReference type="RefSeq" id="WP_161436666.1">
    <property type="nucleotide sequence ID" value="NZ_WXYO01000007.1"/>
</dbReference>
<name>A0A6L9EFX0_9FLAO</name>
<dbReference type="GO" id="GO:0016787">
    <property type="term" value="F:hydrolase activity"/>
    <property type="evidence" value="ECO:0007669"/>
    <property type="project" value="UniProtKB-KW"/>
</dbReference>
<dbReference type="Gene3D" id="3.40.50.1820">
    <property type="entry name" value="alpha/beta hydrolase"/>
    <property type="match status" value="1"/>
</dbReference>
<protein>
    <submittedName>
        <fullName evidence="3">Alpha/beta fold hydrolase</fullName>
    </submittedName>
</protein>
<comment type="caution">
    <text evidence="3">The sequence shown here is derived from an EMBL/GenBank/DDBJ whole genome shotgun (WGS) entry which is preliminary data.</text>
</comment>
<feature type="domain" description="Serine aminopeptidase S33" evidence="2">
    <location>
        <begin position="200"/>
        <end position="248"/>
    </location>
</feature>
<dbReference type="InterPro" id="IPR022742">
    <property type="entry name" value="Hydrolase_4"/>
</dbReference>
<dbReference type="AlphaFoldDB" id="A0A6L9EFX0"/>
<keyword evidence="1" id="KW-1133">Transmembrane helix</keyword>
<dbReference type="SUPFAM" id="SSF53474">
    <property type="entry name" value="alpha/beta-Hydrolases"/>
    <property type="match status" value="1"/>
</dbReference>
<dbReference type="EMBL" id="WXYO01000007">
    <property type="protein sequence ID" value="NAS13637.1"/>
    <property type="molecule type" value="Genomic_DNA"/>
</dbReference>
<accession>A0A6L9EFX0</accession>
<keyword evidence="3" id="KW-0378">Hydrolase</keyword>
<evidence type="ECO:0000259" key="2">
    <source>
        <dbReference type="Pfam" id="PF12146"/>
    </source>
</evidence>
<keyword evidence="4" id="KW-1185">Reference proteome</keyword>
<dbReference type="Proteomes" id="UP000475249">
    <property type="component" value="Unassembled WGS sequence"/>
</dbReference>
<evidence type="ECO:0000313" key="4">
    <source>
        <dbReference type="Proteomes" id="UP000475249"/>
    </source>
</evidence>